<accession>A0ABR2K8P0</accession>
<gene>
    <name evidence="2" type="ORF">M9Y10_038552</name>
</gene>
<feature type="transmembrane region" description="Helical" evidence="1">
    <location>
        <begin position="99"/>
        <end position="121"/>
    </location>
</feature>
<comment type="caution">
    <text evidence="2">The sequence shown here is derived from an EMBL/GenBank/DDBJ whole genome shotgun (WGS) entry which is preliminary data.</text>
</comment>
<reference evidence="2 3" key="1">
    <citation type="submission" date="2024-04" db="EMBL/GenBank/DDBJ databases">
        <title>Tritrichomonas musculus Genome.</title>
        <authorList>
            <person name="Alves-Ferreira E."/>
            <person name="Grigg M."/>
            <person name="Lorenzi H."/>
            <person name="Galac M."/>
        </authorList>
    </citation>
    <scope>NUCLEOTIDE SEQUENCE [LARGE SCALE GENOMIC DNA]</scope>
    <source>
        <strain evidence="2 3">EAF2021</strain>
    </source>
</reference>
<organism evidence="2 3">
    <name type="scientific">Tritrichomonas musculus</name>
    <dbReference type="NCBI Taxonomy" id="1915356"/>
    <lineage>
        <taxon>Eukaryota</taxon>
        <taxon>Metamonada</taxon>
        <taxon>Parabasalia</taxon>
        <taxon>Tritrichomonadida</taxon>
        <taxon>Tritrichomonadidae</taxon>
        <taxon>Tritrichomonas</taxon>
    </lineage>
</organism>
<evidence type="ECO:0000313" key="3">
    <source>
        <dbReference type="Proteomes" id="UP001470230"/>
    </source>
</evidence>
<keyword evidence="3" id="KW-1185">Reference proteome</keyword>
<dbReference type="EMBL" id="JAPFFF010000006">
    <property type="protein sequence ID" value="KAK8887504.1"/>
    <property type="molecule type" value="Genomic_DNA"/>
</dbReference>
<dbReference type="Proteomes" id="UP001470230">
    <property type="component" value="Unassembled WGS sequence"/>
</dbReference>
<name>A0ABR2K8P0_9EUKA</name>
<proteinExistence type="predicted"/>
<keyword evidence="1" id="KW-0812">Transmembrane</keyword>
<evidence type="ECO:0000313" key="2">
    <source>
        <dbReference type="EMBL" id="KAK8887504.1"/>
    </source>
</evidence>
<protein>
    <submittedName>
        <fullName evidence="2">Uncharacterized protein</fullName>
    </submittedName>
</protein>
<evidence type="ECO:0000256" key="1">
    <source>
        <dbReference type="SAM" id="Phobius"/>
    </source>
</evidence>
<sequence>MQSSKYSIFYLGGNHAIPLKLENCIFKGKLENGAHYIDGDLTNKDSPKLFIQSCIFSDDKKYALSLEANDDFVSKRLNGHIIYHSKFEDGKSTKKNSNYIAIALSSLITIVVAFAIVIFIIERKKNLYSDDQDEFEMTSDSEMPSQISI</sequence>
<keyword evidence="1" id="KW-0472">Membrane</keyword>
<keyword evidence="1" id="KW-1133">Transmembrane helix</keyword>